<dbReference type="Gene3D" id="1.10.1670.40">
    <property type="match status" value="1"/>
</dbReference>
<dbReference type="GO" id="GO:0008725">
    <property type="term" value="F:DNA-3-methyladenine glycosylase activity"/>
    <property type="evidence" value="ECO:0007669"/>
    <property type="project" value="TreeGrafter"/>
</dbReference>
<dbReference type="Pfam" id="PF00730">
    <property type="entry name" value="HhH-GPD"/>
    <property type="match status" value="1"/>
</dbReference>
<dbReference type="OrthoDB" id="9785929at2"/>
<dbReference type="GO" id="GO:0005737">
    <property type="term" value="C:cytoplasm"/>
    <property type="evidence" value="ECO:0007669"/>
    <property type="project" value="TreeGrafter"/>
</dbReference>
<keyword evidence="3" id="KW-0227">DNA damage</keyword>
<keyword evidence="4" id="KW-0234">DNA repair</keyword>
<organism evidence="6 7">
    <name type="scientific">Glacieibacterium arshaanense</name>
    <dbReference type="NCBI Taxonomy" id="2511025"/>
    <lineage>
        <taxon>Bacteria</taxon>
        <taxon>Pseudomonadati</taxon>
        <taxon>Pseudomonadota</taxon>
        <taxon>Alphaproteobacteria</taxon>
        <taxon>Sphingomonadales</taxon>
        <taxon>Sphingosinicellaceae</taxon>
        <taxon>Glacieibacterium</taxon>
    </lineage>
</organism>
<keyword evidence="7" id="KW-1185">Reference proteome</keyword>
<evidence type="ECO:0000256" key="1">
    <source>
        <dbReference type="ARBA" id="ARBA00000086"/>
    </source>
</evidence>
<dbReference type="SUPFAM" id="SSF48150">
    <property type="entry name" value="DNA-glycosylase"/>
    <property type="match status" value="1"/>
</dbReference>
<comment type="catalytic activity">
    <reaction evidence="1">
        <text>Hydrolysis of alkylated DNA, releasing 3-methyladenine, 3-methylguanine, 7-methylguanine and 7-methyladenine.</text>
        <dbReference type="EC" id="3.2.2.21"/>
    </reaction>
</comment>
<evidence type="ECO:0000256" key="3">
    <source>
        <dbReference type="ARBA" id="ARBA00022763"/>
    </source>
</evidence>
<dbReference type="AlphaFoldDB" id="A0A4Y9ELH2"/>
<dbReference type="InterPro" id="IPR011257">
    <property type="entry name" value="DNA_glycosylase"/>
</dbReference>
<dbReference type="GO" id="GO:0043916">
    <property type="term" value="F:DNA-7-methylguanine glycosylase activity"/>
    <property type="evidence" value="ECO:0007669"/>
    <property type="project" value="TreeGrafter"/>
</dbReference>
<dbReference type="InterPro" id="IPR051912">
    <property type="entry name" value="Alkylbase_DNA_Glycosylase/TA"/>
</dbReference>
<dbReference type="CDD" id="cd00056">
    <property type="entry name" value="ENDO3c"/>
    <property type="match status" value="1"/>
</dbReference>
<evidence type="ECO:0000313" key="6">
    <source>
        <dbReference type="EMBL" id="TFU01377.1"/>
    </source>
</evidence>
<accession>A0A4Y9ELH2</accession>
<protein>
    <recommendedName>
        <fullName evidence="2">DNA-3-methyladenine glycosylase II</fullName>
        <ecNumber evidence="2">3.2.2.21</ecNumber>
    </recommendedName>
</protein>
<dbReference type="SMART" id="SM00478">
    <property type="entry name" value="ENDO3c"/>
    <property type="match status" value="1"/>
</dbReference>
<dbReference type="PANTHER" id="PTHR43003">
    <property type="entry name" value="DNA-3-METHYLADENINE GLYCOSYLASE"/>
    <property type="match status" value="1"/>
</dbReference>
<proteinExistence type="predicted"/>
<feature type="domain" description="HhH-GPD" evidence="5">
    <location>
        <begin position="49"/>
        <end position="202"/>
    </location>
</feature>
<dbReference type="PANTHER" id="PTHR43003:SF5">
    <property type="entry name" value="DNA-3-METHYLADENINE GLYCOSYLASE"/>
    <property type="match status" value="1"/>
</dbReference>
<reference evidence="6 7" key="1">
    <citation type="submission" date="2019-02" db="EMBL/GenBank/DDBJ databases">
        <title>Polymorphobacter sp. isolated from the lake at the Tibet of China.</title>
        <authorList>
            <person name="Li A."/>
        </authorList>
    </citation>
    <scope>NUCLEOTIDE SEQUENCE [LARGE SCALE GENOMIC DNA]</scope>
    <source>
        <strain evidence="6 7">DJ1R-1</strain>
    </source>
</reference>
<name>A0A4Y9ELH2_9SPHN</name>
<dbReference type="GO" id="GO:0032131">
    <property type="term" value="F:alkylated DNA binding"/>
    <property type="evidence" value="ECO:0007669"/>
    <property type="project" value="TreeGrafter"/>
</dbReference>
<dbReference type="GO" id="GO:0006307">
    <property type="term" value="P:DNA alkylation repair"/>
    <property type="evidence" value="ECO:0007669"/>
    <property type="project" value="TreeGrafter"/>
</dbReference>
<evidence type="ECO:0000313" key="7">
    <source>
        <dbReference type="Proteomes" id="UP000297737"/>
    </source>
</evidence>
<comment type="caution">
    <text evidence="6">The sequence shown here is derived from an EMBL/GenBank/DDBJ whole genome shotgun (WGS) entry which is preliminary data.</text>
</comment>
<dbReference type="GO" id="GO:0006285">
    <property type="term" value="P:base-excision repair, AP site formation"/>
    <property type="evidence" value="ECO:0007669"/>
    <property type="project" value="TreeGrafter"/>
</dbReference>
<dbReference type="EMBL" id="SIHO01000003">
    <property type="protein sequence ID" value="TFU01377.1"/>
    <property type="molecule type" value="Genomic_DNA"/>
</dbReference>
<dbReference type="InterPro" id="IPR003265">
    <property type="entry name" value="HhH-GPD_domain"/>
</dbReference>
<gene>
    <name evidence="6" type="ORF">EUV02_13905</name>
</gene>
<evidence type="ECO:0000256" key="4">
    <source>
        <dbReference type="ARBA" id="ARBA00023204"/>
    </source>
</evidence>
<evidence type="ECO:0000259" key="5">
    <source>
        <dbReference type="SMART" id="SM00478"/>
    </source>
</evidence>
<dbReference type="GO" id="GO:0032993">
    <property type="term" value="C:protein-DNA complex"/>
    <property type="evidence" value="ECO:0007669"/>
    <property type="project" value="TreeGrafter"/>
</dbReference>
<dbReference type="RefSeq" id="WP_135246881.1">
    <property type="nucleotide sequence ID" value="NZ_SIHO01000003.1"/>
</dbReference>
<sequence length="205" mass="22013">MGLTAAQLRAGLDAVAADDSRIAAAIARVGYPEERIRGRGMVTLLRTIVGQQVSFKAADSIWAKCAGIVGDVEDPTAWLARSDEELRAGGLSRQKIGYMQSLAHATASGALDFDALPADDEAAIAQLVEVKGIGRWSAEIYLLFSEGRTDIWPAGDLAVQIETGRILGLDAKPSEKLTRTLAESWAPHRGSVAVFMWHHYKTAVI</sequence>
<dbReference type="Gene3D" id="1.10.340.30">
    <property type="entry name" value="Hypothetical protein, domain 2"/>
    <property type="match status" value="1"/>
</dbReference>
<dbReference type="EC" id="3.2.2.21" evidence="2"/>
<evidence type="ECO:0000256" key="2">
    <source>
        <dbReference type="ARBA" id="ARBA00012000"/>
    </source>
</evidence>
<dbReference type="Proteomes" id="UP000297737">
    <property type="component" value="Unassembled WGS sequence"/>
</dbReference>